<gene>
    <name evidence="6" type="ORF">DFQ45_10698</name>
</gene>
<evidence type="ECO:0000256" key="3">
    <source>
        <dbReference type="ARBA" id="ARBA00023125"/>
    </source>
</evidence>
<dbReference type="PANTHER" id="PTHR30579">
    <property type="entry name" value="TRANSCRIPTIONAL REGULATOR"/>
    <property type="match status" value="1"/>
</dbReference>
<keyword evidence="3" id="KW-0238">DNA-binding</keyword>
<dbReference type="AlphaFoldDB" id="A0A4R6TWM2"/>
<dbReference type="InterPro" id="IPR005119">
    <property type="entry name" value="LysR_subst-bd"/>
</dbReference>
<dbReference type="GO" id="GO:0003700">
    <property type="term" value="F:DNA-binding transcription factor activity"/>
    <property type="evidence" value="ECO:0007669"/>
    <property type="project" value="InterPro"/>
</dbReference>
<dbReference type="InterPro" id="IPR036388">
    <property type="entry name" value="WH-like_DNA-bd_sf"/>
</dbReference>
<comment type="caution">
    <text evidence="6">The sequence shown here is derived from an EMBL/GenBank/DDBJ whole genome shotgun (WGS) entry which is preliminary data.</text>
</comment>
<dbReference type="Pfam" id="PF03466">
    <property type="entry name" value="LysR_substrate"/>
    <property type="match status" value="1"/>
</dbReference>
<dbReference type="PANTHER" id="PTHR30579:SF3">
    <property type="entry name" value="TRANSCRIPTIONAL REGULATORY PROTEIN"/>
    <property type="match status" value="1"/>
</dbReference>
<protein>
    <submittedName>
        <fullName evidence="6">LysR family transcriptional regulator</fullName>
    </submittedName>
</protein>
<dbReference type="InterPro" id="IPR050176">
    <property type="entry name" value="LTTR"/>
</dbReference>
<proteinExistence type="inferred from homology"/>
<dbReference type="SUPFAM" id="SSF53850">
    <property type="entry name" value="Periplasmic binding protein-like II"/>
    <property type="match status" value="1"/>
</dbReference>
<evidence type="ECO:0000256" key="1">
    <source>
        <dbReference type="ARBA" id="ARBA00009437"/>
    </source>
</evidence>
<feature type="domain" description="HTH lysR-type" evidence="5">
    <location>
        <begin position="1"/>
        <end position="58"/>
    </location>
</feature>
<dbReference type="Proteomes" id="UP000294575">
    <property type="component" value="Unassembled WGS sequence"/>
</dbReference>
<sequence length="299" mass="33605">MDWDQLRFFLELARAGRLVIAARRLEVDHTTVSRKVQALEKKLGMTLFLREPDGYKLTEAGRDLLPQVEAMESAYVGIAQSLTPGSDQQLSGLVRVGATEGYGSTILASQLTRLSQRHPDLKVELLAVPRALQLSRNEADIVITLERPERGPFIITRLTDYSLRLYASHGYLAQHSPIHQREQLKGHSFVSYVDDLLYSKELLFLDEVVKPARTPLRSTSILAQQQMVAAGAGLAILPAFAADQNRALVPVLPDAIHFTRTFWMLMPIELKDIARMRTTWNFLREQAAQLQSTLLPEHG</sequence>
<dbReference type="RefSeq" id="WP_101495913.1">
    <property type="nucleotide sequence ID" value="NZ_LNJZ01000003.1"/>
</dbReference>
<dbReference type="PROSITE" id="PS50931">
    <property type="entry name" value="HTH_LYSR"/>
    <property type="match status" value="1"/>
</dbReference>
<name>A0A4R6TWM2_9GAMM</name>
<dbReference type="InterPro" id="IPR000847">
    <property type="entry name" value="LysR_HTH_N"/>
</dbReference>
<keyword evidence="7" id="KW-1185">Reference proteome</keyword>
<evidence type="ECO:0000256" key="2">
    <source>
        <dbReference type="ARBA" id="ARBA00023015"/>
    </source>
</evidence>
<evidence type="ECO:0000313" key="7">
    <source>
        <dbReference type="Proteomes" id="UP000294575"/>
    </source>
</evidence>
<evidence type="ECO:0000259" key="5">
    <source>
        <dbReference type="PROSITE" id="PS50931"/>
    </source>
</evidence>
<keyword evidence="2" id="KW-0805">Transcription regulation</keyword>
<dbReference type="Pfam" id="PF00126">
    <property type="entry name" value="HTH_1"/>
    <property type="match status" value="1"/>
</dbReference>
<accession>A0A4R6TWM2</accession>
<evidence type="ECO:0000313" key="6">
    <source>
        <dbReference type="EMBL" id="TDQ37871.1"/>
    </source>
</evidence>
<dbReference type="OrthoDB" id="570111at2"/>
<comment type="similarity">
    <text evidence="1">Belongs to the LysR transcriptional regulatory family.</text>
</comment>
<dbReference type="Gene3D" id="1.10.10.10">
    <property type="entry name" value="Winged helix-like DNA-binding domain superfamily/Winged helix DNA-binding domain"/>
    <property type="match status" value="1"/>
</dbReference>
<evidence type="ECO:0000256" key="4">
    <source>
        <dbReference type="ARBA" id="ARBA00023163"/>
    </source>
</evidence>
<organism evidence="6 7">
    <name type="scientific">Thiopseudomonas denitrificans</name>
    <dbReference type="NCBI Taxonomy" id="1501432"/>
    <lineage>
        <taxon>Bacteria</taxon>
        <taxon>Pseudomonadati</taxon>
        <taxon>Pseudomonadota</taxon>
        <taxon>Gammaproteobacteria</taxon>
        <taxon>Pseudomonadales</taxon>
        <taxon>Pseudomonadaceae</taxon>
        <taxon>Thiopseudomonas</taxon>
    </lineage>
</organism>
<dbReference type="EMBL" id="SNYK01000006">
    <property type="protein sequence ID" value="TDQ37871.1"/>
    <property type="molecule type" value="Genomic_DNA"/>
</dbReference>
<dbReference type="InterPro" id="IPR036390">
    <property type="entry name" value="WH_DNA-bd_sf"/>
</dbReference>
<dbReference type="SUPFAM" id="SSF46785">
    <property type="entry name" value="Winged helix' DNA-binding domain"/>
    <property type="match status" value="1"/>
</dbReference>
<dbReference type="GO" id="GO:0003677">
    <property type="term" value="F:DNA binding"/>
    <property type="evidence" value="ECO:0007669"/>
    <property type="project" value="UniProtKB-KW"/>
</dbReference>
<keyword evidence="4" id="KW-0804">Transcription</keyword>
<dbReference type="Gene3D" id="3.40.190.290">
    <property type="match status" value="1"/>
</dbReference>
<reference evidence="6 7" key="1">
    <citation type="submission" date="2019-03" db="EMBL/GenBank/DDBJ databases">
        <title>Genomic Encyclopedia of Type Strains, Phase IV (KMG-IV): sequencing the most valuable type-strain genomes for metagenomic binning, comparative biology and taxonomic classification.</title>
        <authorList>
            <person name="Goeker M."/>
        </authorList>
    </citation>
    <scope>NUCLEOTIDE SEQUENCE [LARGE SCALE GENOMIC DNA]</scope>
    <source>
        <strain evidence="6 7">DSM 28679</strain>
    </source>
</reference>